<feature type="non-terminal residue" evidence="2">
    <location>
        <position position="128"/>
    </location>
</feature>
<evidence type="ECO:0000259" key="1">
    <source>
        <dbReference type="Pfam" id="PF00626"/>
    </source>
</evidence>
<gene>
    <name evidence="2" type="ORF">S03H2_35683</name>
</gene>
<dbReference type="Gene3D" id="3.40.20.10">
    <property type="entry name" value="Severin"/>
    <property type="match status" value="1"/>
</dbReference>
<organism evidence="2">
    <name type="scientific">marine sediment metagenome</name>
    <dbReference type="NCBI Taxonomy" id="412755"/>
    <lineage>
        <taxon>unclassified sequences</taxon>
        <taxon>metagenomes</taxon>
        <taxon>ecological metagenomes</taxon>
    </lineage>
</organism>
<evidence type="ECO:0000313" key="2">
    <source>
        <dbReference type="EMBL" id="GAH49995.1"/>
    </source>
</evidence>
<dbReference type="EMBL" id="BARU01021846">
    <property type="protein sequence ID" value="GAH49995.1"/>
    <property type="molecule type" value="Genomic_DNA"/>
</dbReference>
<comment type="caution">
    <text evidence="2">The sequence shown here is derived from an EMBL/GenBank/DDBJ whole genome shotgun (WGS) entry which is preliminary data.</text>
</comment>
<dbReference type="SUPFAM" id="SSF55753">
    <property type="entry name" value="Actin depolymerizing proteins"/>
    <property type="match status" value="1"/>
</dbReference>
<name>X1GYT5_9ZZZZ</name>
<accession>X1GYT5</accession>
<dbReference type="InterPro" id="IPR029006">
    <property type="entry name" value="ADF-H/Gelsolin-like_dom_sf"/>
</dbReference>
<dbReference type="Pfam" id="PF00626">
    <property type="entry name" value="Gelsolin"/>
    <property type="match status" value="1"/>
</dbReference>
<protein>
    <recommendedName>
        <fullName evidence="1">Gelsolin-like domain-containing protein</fullName>
    </recommendedName>
</protein>
<dbReference type="InterPro" id="IPR007123">
    <property type="entry name" value="Gelsolin-like_dom"/>
</dbReference>
<reference evidence="2" key="1">
    <citation type="journal article" date="2014" name="Front. Microbiol.">
        <title>High frequency of phylogenetically diverse reductive dehalogenase-homologous genes in deep subseafloor sedimentary metagenomes.</title>
        <authorList>
            <person name="Kawai M."/>
            <person name="Futagami T."/>
            <person name="Toyoda A."/>
            <person name="Takaki Y."/>
            <person name="Nishi S."/>
            <person name="Hori S."/>
            <person name="Arai W."/>
            <person name="Tsubouchi T."/>
            <person name="Morono Y."/>
            <person name="Uchiyama I."/>
            <person name="Ito T."/>
            <person name="Fujiyama A."/>
            <person name="Inagaki F."/>
            <person name="Takami H."/>
        </authorList>
    </citation>
    <scope>NUCLEOTIDE SEQUENCE</scope>
    <source>
        <strain evidence="2">Expedition CK06-06</strain>
    </source>
</reference>
<proteinExistence type="predicted"/>
<sequence>MTDVYEEFIVYELDNSGERNRVDIKQEELKNRLNPEQVFIIIREDLRRIYIWKGSKSPVRKRFISSRVAQELQRELMEDSRYHRCKIVSIDQGDELGEFLNAFRLESMEVTEKLPDMRYVRNIERDRL</sequence>
<feature type="domain" description="Gelsolin-like" evidence="1">
    <location>
        <begin position="32"/>
        <end position="100"/>
    </location>
</feature>
<dbReference type="AlphaFoldDB" id="X1GYT5"/>